<dbReference type="EMBL" id="JBHUFA010000001">
    <property type="protein sequence ID" value="MFD1694998.1"/>
    <property type="molecule type" value="Genomic_DNA"/>
</dbReference>
<keyword evidence="10" id="KW-1185">Reference proteome</keyword>
<evidence type="ECO:0000259" key="8">
    <source>
        <dbReference type="PROSITE" id="PS50928"/>
    </source>
</evidence>
<protein>
    <submittedName>
        <fullName evidence="9">ABC transporter permease</fullName>
    </submittedName>
</protein>
<dbReference type="Pfam" id="PF00528">
    <property type="entry name" value="BPD_transp_1"/>
    <property type="match status" value="1"/>
</dbReference>
<feature type="transmembrane region" description="Helical" evidence="7">
    <location>
        <begin position="157"/>
        <end position="180"/>
    </location>
</feature>
<feature type="transmembrane region" description="Helical" evidence="7">
    <location>
        <begin position="201"/>
        <end position="219"/>
    </location>
</feature>
<dbReference type="InterPro" id="IPR035906">
    <property type="entry name" value="MetI-like_sf"/>
</dbReference>
<comment type="similarity">
    <text evidence="7">Belongs to the binding-protein-dependent transport system permease family.</text>
</comment>
<keyword evidence="4 7" id="KW-0812">Transmembrane</keyword>
<evidence type="ECO:0000256" key="4">
    <source>
        <dbReference type="ARBA" id="ARBA00022692"/>
    </source>
</evidence>
<dbReference type="Gene3D" id="1.10.3720.10">
    <property type="entry name" value="MetI-like"/>
    <property type="match status" value="1"/>
</dbReference>
<evidence type="ECO:0000256" key="5">
    <source>
        <dbReference type="ARBA" id="ARBA00022989"/>
    </source>
</evidence>
<dbReference type="Proteomes" id="UP001597327">
    <property type="component" value="Unassembled WGS sequence"/>
</dbReference>
<reference evidence="10" key="1">
    <citation type="journal article" date="2019" name="Int. J. Syst. Evol. Microbiol.">
        <title>The Global Catalogue of Microorganisms (GCM) 10K type strain sequencing project: providing services to taxonomists for standard genome sequencing and annotation.</title>
        <authorList>
            <consortium name="The Broad Institute Genomics Platform"/>
            <consortium name="The Broad Institute Genome Sequencing Center for Infectious Disease"/>
            <person name="Wu L."/>
            <person name="Ma J."/>
        </authorList>
    </citation>
    <scope>NUCLEOTIDE SEQUENCE [LARGE SCALE GENOMIC DNA]</scope>
    <source>
        <strain evidence="10">JCM 3369</strain>
    </source>
</reference>
<keyword evidence="6 7" id="KW-0472">Membrane</keyword>
<dbReference type="PANTHER" id="PTHR30151:SF7">
    <property type="entry name" value="NITRATE IMPORT PERMEASE PROTEIN NRTB"/>
    <property type="match status" value="1"/>
</dbReference>
<feature type="transmembrane region" description="Helical" evidence="7">
    <location>
        <begin position="225"/>
        <end position="247"/>
    </location>
</feature>
<evidence type="ECO:0000256" key="1">
    <source>
        <dbReference type="ARBA" id="ARBA00004651"/>
    </source>
</evidence>
<sequence length="360" mass="39202">MANVETTEVSQLARQARKERLFTKINKASGWLDALGLSWVTPLLKIAAGDSLHEQLGELKRVLLVPLIGIGAFLVLWGVLAPQVQTSLGAVPGPAAVWSQALNLWEDHVREREKASDFYARQDERNAKLEAEGKADKVKWRSYTGKPTYIDQIGTSLITVGLGFLIATLIAVPLGIASGLSRTFNGAINPLIQIFKPVSPLAWLPIVTMIVSATYADAYEWLSKSLLISAVTVTLCSMWPTLINTALGVASVDKDLMNVGRVLQLPTWKTVTKLVLPSSLPLIFTGLRLSLGVGWMVLIAAEMLAQNPGLGKFVWDEFQNGSSQSLAKIMVAVFTIGIIGFALDRLMFALQRAFTFSANR</sequence>
<dbReference type="SUPFAM" id="SSF161098">
    <property type="entry name" value="MetI-like"/>
    <property type="match status" value="1"/>
</dbReference>
<keyword evidence="5 7" id="KW-1133">Transmembrane helix</keyword>
<evidence type="ECO:0000256" key="3">
    <source>
        <dbReference type="ARBA" id="ARBA00022475"/>
    </source>
</evidence>
<organism evidence="9 10">
    <name type="scientific">Roseibium aestuarii</name>
    <dbReference type="NCBI Taxonomy" id="2600299"/>
    <lineage>
        <taxon>Bacteria</taxon>
        <taxon>Pseudomonadati</taxon>
        <taxon>Pseudomonadota</taxon>
        <taxon>Alphaproteobacteria</taxon>
        <taxon>Hyphomicrobiales</taxon>
        <taxon>Stappiaceae</taxon>
        <taxon>Roseibium</taxon>
    </lineage>
</organism>
<evidence type="ECO:0000256" key="6">
    <source>
        <dbReference type="ARBA" id="ARBA00023136"/>
    </source>
</evidence>
<feature type="domain" description="ABC transmembrane type-1" evidence="8">
    <location>
        <begin position="153"/>
        <end position="347"/>
    </location>
</feature>
<keyword evidence="3" id="KW-1003">Cell membrane</keyword>
<dbReference type="InterPro" id="IPR000515">
    <property type="entry name" value="MetI-like"/>
</dbReference>
<proteinExistence type="inferred from homology"/>
<dbReference type="PROSITE" id="PS50928">
    <property type="entry name" value="ABC_TM1"/>
    <property type="match status" value="1"/>
</dbReference>
<keyword evidence="2 7" id="KW-0813">Transport</keyword>
<accession>A0ABW4JV61</accession>
<evidence type="ECO:0000256" key="2">
    <source>
        <dbReference type="ARBA" id="ARBA00022448"/>
    </source>
</evidence>
<evidence type="ECO:0000256" key="7">
    <source>
        <dbReference type="RuleBase" id="RU363032"/>
    </source>
</evidence>
<feature type="transmembrane region" description="Helical" evidence="7">
    <location>
        <begin position="62"/>
        <end position="80"/>
    </location>
</feature>
<gene>
    <name evidence="9" type="ORF">ACFSC7_05680</name>
</gene>
<comment type="subcellular location">
    <subcellularLocation>
        <location evidence="1 7">Cell membrane</location>
        <topology evidence="1 7">Multi-pass membrane protein</topology>
    </subcellularLocation>
</comment>
<feature type="transmembrane region" description="Helical" evidence="7">
    <location>
        <begin position="282"/>
        <end position="305"/>
    </location>
</feature>
<dbReference type="CDD" id="cd06261">
    <property type="entry name" value="TM_PBP2"/>
    <property type="match status" value="1"/>
</dbReference>
<name>A0ABW4JV61_9HYPH</name>
<evidence type="ECO:0000313" key="9">
    <source>
        <dbReference type="EMBL" id="MFD1694998.1"/>
    </source>
</evidence>
<dbReference type="RefSeq" id="WP_149891216.1">
    <property type="nucleotide sequence ID" value="NZ_JBHUFA010000001.1"/>
</dbReference>
<feature type="transmembrane region" description="Helical" evidence="7">
    <location>
        <begin position="325"/>
        <end position="343"/>
    </location>
</feature>
<dbReference type="PANTHER" id="PTHR30151">
    <property type="entry name" value="ALKANE SULFONATE ABC TRANSPORTER-RELATED, MEMBRANE SUBUNIT"/>
    <property type="match status" value="1"/>
</dbReference>
<evidence type="ECO:0000313" key="10">
    <source>
        <dbReference type="Proteomes" id="UP001597327"/>
    </source>
</evidence>
<comment type="caution">
    <text evidence="9">The sequence shown here is derived from an EMBL/GenBank/DDBJ whole genome shotgun (WGS) entry which is preliminary data.</text>
</comment>